<accession>A0A645E7H0</accession>
<comment type="similarity">
    <text evidence="1">Belongs to the peptidase U62 family.</text>
</comment>
<evidence type="ECO:0000256" key="1">
    <source>
        <dbReference type="ARBA" id="ARBA00005836"/>
    </source>
</evidence>
<dbReference type="Pfam" id="PF19289">
    <property type="entry name" value="PmbA_TldD_3rd"/>
    <property type="match status" value="1"/>
</dbReference>
<proteinExistence type="inferred from homology"/>
<dbReference type="InterPro" id="IPR036059">
    <property type="entry name" value="TldD/PmbA_sf"/>
</dbReference>
<keyword evidence="3" id="KW-0645">Protease</keyword>
<dbReference type="InterPro" id="IPR045569">
    <property type="entry name" value="Metalloprtase-TldD/E_C"/>
</dbReference>
<sequence>MVEGTGKFTFSVSFGYLIENGKLTTPLKNATLIGTNTIILKNIDMVGNDKGFFIGTCGKSGQSVPVTAGTPTLRINKMTVGGIKA</sequence>
<comment type="caution">
    <text evidence="3">The sequence shown here is derived from an EMBL/GenBank/DDBJ whole genome shotgun (WGS) entry which is preliminary data.</text>
</comment>
<organism evidence="3">
    <name type="scientific">bioreactor metagenome</name>
    <dbReference type="NCBI Taxonomy" id="1076179"/>
    <lineage>
        <taxon>unclassified sequences</taxon>
        <taxon>metagenomes</taxon>
        <taxon>ecological metagenomes</taxon>
    </lineage>
</organism>
<dbReference type="GO" id="GO:0008237">
    <property type="term" value="F:metallopeptidase activity"/>
    <property type="evidence" value="ECO:0007669"/>
    <property type="project" value="UniProtKB-KW"/>
</dbReference>
<reference evidence="3" key="1">
    <citation type="submission" date="2019-08" db="EMBL/GenBank/DDBJ databases">
        <authorList>
            <person name="Kucharzyk K."/>
            <person name="Murdoch R.W."/>
            <person name="Higgins S."/>
            <person name="Loffler F."/>
        </authorList>
    </citation>
    <scope>NUCLEOTIDE SEQUENCE</scope>
</reference>
<dbReference type="AlphaFoldDB" id="A0A645E7H0"/>
<dbReference type="EC" id="3.4.-.-" evidence="3"/>
<gene>
    <name evidence="3" type="primary">tldD_18</name>
    <name evidence="3" type="ORF">SDC9_143726</name>
</gene>
<keyword evidence="3" id="KW-0482">Metalloprotease</keyword>
<dbReference type="GO" id="GO:0006508">
    <property type="term" value="P:proteolysis"/>
    <property type="evidence" value="ECO:0007669"/>
    <property type="project" value="UniProtKB-KW"/>
</dbReference>
<dbReference type="GO" id="GO:0005829">
    <property type="term" value="C:cytosol"/>
    <property type="evidence" value="ECO:0007669"/>
    <property type="project" value="TreeGrafter"/>
</dbReference>
<name>A0A645E7H0_9ZZZZ</name>
<dbReference type="InterPro" id="IPR051463">
    <property type="entry name" value="Peptidase_U62_metallo"/>
</dbReference>
<dbReference type="PANTHER" id="PTHR30624:SF4">
    <property type="entry name" value="METALLOPROTEASE TLDD"/>
    <property type="match status" value="1"/>
</dbReference>
<protein>
    <submittedName>
        <fullName evidence="3">Metalloprotease TldD</fullName>
        <ecNumber evidence="3">3.4.-.-</ecNumber>
    </submittedName>
</protein>
<keyword evidence="3" id="KW-0378">Hydrolase</keyword>
<evidence type="ECO:0000313" key="3">
    <source>
        <dbReference type="EMBL" id="MPM96562.1"/>
    </source>
</evidence>
<dbReference type="EMBL" id="VSSQ01042932">
    <property type="protein sequence ID" value="MPM96562.1"/>
    <property type="molecule type" value="Genomic_DNA"/>
</dbReference>
<evidence type="ECO:0000259" key="2">
    <source>
        <dbReference type="Pfam" id="PF19289"/>
    </source>
</evidence>
<feature type="domain" description="Metalloprotease TldD/E C-terminal" evidence="2">
    <location>
        <begin position="5"/>
        <end position="82"/>
    </location>
</feature>
<dbReference type="PANTHER" id="PTHR30624">
    <property type="entry name" value="UNCHARACTERIZED PROTEIN TLDD AND PMBA"/>
    <property type="match status" value="1"/>
</dbReference>
<dbReference type="SUPFAM" id="SSF111283">
    <property type="entry name" value="Putative modulator of DNA gyrase, PmbA/TldD"/>
    <property type="match status" value="1"/>
</dbReference>